<evidence type="ECO:0000256" key="1">
    <source>
        <dbReference type="ARBA" id="ARBA00004225"/>
    </source>
</evidence>
<name>D2VWH4_NAEGR</name>
<evidence type="ECO:0000256" key="2">
    <source>
        <dbReference type="ARBA" id="ARBA00006375"/>
    </source>
</evidence>
<evidence type="ECO:0000256" key="8">
    <source>
        <dbReference type="ARBA" id="ARBA00023136"/>
    </source>
</evidence>
<feature type="transmembrane region" description="Helical" evidence="12">
    <location>
        <begin position="179"/>
        <end position="202"/>
    </location>
</feature>
<dbReference type="InterPro" id="IPR018108">
    <property type="entry name" value="MCP_transmembrane"/>
</dbReference>
<evidence type="ECO:0000256" key="11">
    <source>
        <dbReference type="SAM" id="MobiDB-lite"/>
    </source>
</evidence>
<feature type="transmembrane region" description="Helical" evidence="12">
    <location>
        <begin position="315"/>
        <end position="338"/>
    </location>
</feature>
<dbReference type="EMBL" id="GG738904">
    <property type="protein sequence ID" value="EFC38839.1"/>
    <property type="molecule type" value="Genomic_DNA"/>
</dbReference>
<dbReference type="SUPFAM" id="SSF103506">
    <property type="entry name" value="Mitochondrial carrier"/>
    <property type="match status" value="1"/>
</dbReference>
<feature type="repeat" description="Solcar" evidence="9">
    <location>
        <begin position="105"/>
        <end position="208"/>
    </location>
</feature>
<dbReference type="Proteomes" id="UP000006671">
    <property type="component" value="Unassembled WGS sequence"/>
</dbReference>
<dbReference type="AlphaFoldDB" id="D2VWH4"/>
<dbReference type="PANTHER" id="PTHR45624">
    <property type="entry name" value="MITOCHONDRIAL BASIC AMINO ACIDS TRANSPORTER-RELATED"/>
    <property type="match status" value="1"/>
</dbReference>
<dbReference type="VEuPathDB" id="AmoebaDB:NAEGRDRAFT_73381"/>
<dbReference type="PROSITE" id="PS50920">
    <property type="entry name" value="SOLCAR"/>
    <property type="match status" value="3"/>
</dbReference>
<keyword evidence="14" id="KW-1185">Reference proteome</keyword>
<evidence type="ECO:0000256" key="10">
    <source>
        <dbReference type="RuleBase" id="RU000488"/>
    </source>
</evidence>
<feature type="compositionally biased region" description="Polar residues" evidence="11">
    <location>
        <begin position="74"/>
        <end position="85"/>
    </location>
</feature>
<dbReference type="OMA" id="YFSIYEP"/>
<accession>D2VWH4</accession>
<evidence type="ECO:0000256" key="7">
    <source>
        <dbReference type="ARBA" id="ARBA00023128"/>
    </source>
</evidence>
<dbReference type="GO" id="GO:0000064">
    <property type="term" value="F:L-ornithine transmembrane transporter activity"/>
    <property type="evidence" value="ECO:0007669"/>
    <property type="project" value="TreeGrafter"/>
</dbReference>
<dbReference type="Gene3D" id="1.50.40.10">
    <property type="entry name" value="Mitochondrial carrier domain"/>
    <property type="match status" value="1"/>
</dbReference>
<keyword evidence="6 12" id="KW-1133">Transmembrane helix</keyword>
<dbReference type="RefSeq" id="XP_002671583.1">
    <property type="nucleotide sequence ID" value="XM_002671537.1"/>
</dbReference>
<keyword evidence="7" id="KW-0496">Mitochondrion</keyword>
<evidence type="ECO:0000313" key="13">
    <source>
        <dbReference type="EMBL" id="EFC38839.1"/>
    </source>
</evidence>
<keyword evidence="8 9" id="KW-0472">Membrane</keyword>
<keyword evidence="3 10" id="KW-0813">Transport</keyword>
<evidence type="ECO:0000256" key="5">
    <source>
        <dbReference type="ARBA" id="ARBA00022737"/>
    </source>
</evidence>
<feature type="repeat" description="Solcar" evidence="9">
    <location>
        <begin position="220"/>
        <end position="309"/>
    </location>
</feature>
<evidence type="ECO:0000256" key="12">
    <source>
        <dbReference type="SAM" id="Phobius"/>
    </source>
</evidence>
<dbReference type="InterPro" id="IPR023395">
    <property type="entry name" value="MCP_dom_sf"/>
</dbReference>
<dbReference type="Pfam" id="PF00153">
    <property type="entry name" value="Mito_carr"/>
    <property type="match status" value="3"/>
</dbReference>
<protein>
    <submittedName>
        <fullName evidence="13">Predicted protein</fullName>
    </submittedName>
</protein>
<proteinExistence type="inferred from homology"/>
<keyword evidence="4 9" id="KW-0812">Transmembrane</keyword>
<evidence type="ECO:0000256" key="9">
    <source>
        <dbReference type="PROSITE-ProRule" id="PRU00282"/>
    </source>
</evidence>
<evidence type="ECO:0000256" key="4">
    <source>
        <dbReference type="ARBA" id="ARBA00022692"/>
    </source>
</evidence>
<feature type="transmembrane region" description="Helical" evidence="12">
    <location>
        <begin position="222"/>
        <end position="244"/>
    </location>
</feature>
<organism evidence="14">
    <name type="scientific">Naegleria gruberi</name>
    <name type="common">Amoeba</name>
    <dbReference type="NCBI Taxonomy" id="5762"/>
    <lineage>
        <taxon>Eukaryota</taxon>
        <taxon>Discoba</taxon>
        <taxon>Heterolobosea</taxon>
        <taxon>Tetramitia</taxon>
        <taxon>Eutetramitia</taxon>
        <taxon>Vahlkampfiidae</taxon>
        <taxon>Naegleria</taxon>
    </lineage>
</organism>
<evidence type="ECO:0000256" key="6">
    <source>
        <dbReference type="ARBA" id="ARBA00022989"/>
    </source>
</evidence>
<dbReference type="InParanoid" id="D2VWH4"/>
<dbReference type="eggNOG" id="KOG0764">
    <property type="taxonomic scope" value="Eukaryota"/>
</dbReference>
<sequence>MAEQPENVSLLDFSKKNTEQVQTSIDNASYHRKEIKPYEGEDINILEDVMEYINNKTSPITSGTTKFNHHHQQEQQLDDSSGTSNIRTKTKISTLGELYEKMKQSDTVQYGLAGVISGLCTATATQPLDCAKTRIQVFKRLNMELPTTSCTSQGVYQKIMNSKSIAMLSSIYRNEGWKALYRGLPPSLLSSCVSMSIFFPIYEICRKRFSESFGTETWHPKVIVPAVLSAWAFSSVLVSPISLVKVRLQTSSTISLYSESNPSTTFLQVIKSIYKNEGLSGFYAGYRGVAISATVFCLYFSIYEPLKLYCVNTMNLPYLAVVPVLSPLTMIAVSTLTYPNDLIISNLQFQGKKSAGGVHYNGWVDAFKSIYKSGGVRALYSGLNTYLLRFCLGTIVTQTSYETILRLMDKR</sequence>
<dbReference type="GO" id="GO:0031966">
    <property type="term" value="C:mitochondrial membrane"/>
    <property type="evidence" value="ECO:0007669"/>
    <property type="project" value="UniProtKB-SubCell"/>
</dbReference>
<feature type="transmembrane region" description="Helical" evidence="12">
    <location>
        <begin position="284"/>
        <end position="303"/>
    </location>
</feature>
<dbReference type="KEGG" id="ngr:NAEGRDRAFT_73381"/>
<dbReference type="GO" id="GO:1990575">
    <property type="term" value="P:mitochondrial L-ornithine transmembrane transport"/>
    <property type="evidence" value="ECO:0007669"/>
    <property type="project" value="TreeGrafter"/>
</dbReference>
<gene>
    <name evidence="13" type="ORF">NAEGRDRAFT_73381</name>
</gene>
<feature type="repeat" description="Solcar" evidence="9">
    <location>
        <begin position="317"/>
        <end position="407"/>
    </location>
</feature>
<dbReference type="OrthoDB" id="10266426at2759"/>
<dbReference type="GeneID" id="8858833"/>
<evidence type="ECO:0000256" key="3">
    <source>
        <dbReference type="ARBA" id="ARBA00022448"/>
    </source>
</evidence>
<keyword evidence="5" id="KW-0677">Repeat</keyword>
<reference evidence="13 14" key="1">
    <citation type="journal article" date="2010" name="Cell">
        <title>The genome of Naegleria gruberi illuminates early eukaryotic versatility.</title>
        <authorList>
            <person name="Fritz-Laylin L.K."/>
            <person name="Prochnik S.E."/>
            <person name="Ginger M.L."/>
            <person name="Dacks J.B."/>
            <person name="Carpenter M.L."/>
            <person name="Field M.C."/>
            <person name="Kuo A."/>
            <person name="Paredez A."/>
            <person name="Chapman J."/>
            <person name="Pham J."/>
            <person name="Shu S."/>
            <person name="Neupane R."/>
            <person name="Cipriano M."/>
            <person name="Mancuso J."/>
            <person name="Tu H."/>
            <person name="Salamov A."/>
            <person name="Lindquist E."/>
            <person name="Shapiro H."/>
            <person name="Lucas S."/>
            <person name="Grigoriev I.V."/>
            <person name="Cande W.Z."/>
            <person name="Fulton C."/>
            <person name="Rokhsar D.S."/>
            <person name="Dawson S.C."/>
        </authorList>
    </citation>
    <scope>NUCLEOTIDE SEQUENCE [LARGE SCALE GENOMIC DNA]</scope>
    <source>
        <strain evidence="13 14">NEG-M</strain>
    </source>
</reference>
<evidence type="ECO:0000313" key="14">
    <source>
        <dbReference type="Proteomes" id="UP000006671"/>
    </source>
</evidence>
<dbReference type="PANTHER" id="PTHR45624:SF9">
    <property type="entry name" value="CARRIER PROTEIN, PUTATIVE (AFU_ORTHOLOGUE AFUA_4G06390)-RELATED"/>
    <property type="match status" value="1"/>
</dbReference>
<feature type="region of interest" description="Disordered" evidence="11">
    <location>
        <begin position="60"/>
        <end position="85"/>
    </location>
</feature>
<comment type="similarity">
    <text evidence="2 10">Belongs to the mitochondrial carrier (TC 2.A.29) family.</text>
</comment>
<dbReference type="InterPro" id="IPR050567">
    <property type="entry name" value="Mitochondrial_Carrier"/>
</dbReference>
<comment type="subcellular location">
    <subcellularLocation>
        <location evidence="1">Mitochondrion membrane</location>
        <topology evidence="1">Multi-pass membrane protein</topology>
    </subcellularLocation>
</comment>
<dbReference type="STRING" id="5762.D2VWH4"/>